<keyword evidence="3" id="KW-1185">Reference proteome</keyword>
<evidence type="ECO:0000313" key="3">
    <source>
        <dbReference type="Proteomes" id="UP000184330"/>
    </source>
</evidence>
<sequence>MWSRSLGGAARDLGRVPPEKSKFAPELWPKLFEIWTQNYPNNSELFESSGITGPELLECLRNEEGFNNKRAFELMFCIFLRRAENSIEINDIWKAFALDGVRDIKDSVRKSPYALAFVDGQDKSQTGAGDKMLAAYEECLEMMLKLVQKTRNDPQAYAEAIRAGHKRSADAIISVGNVAEGSGAGRGGTSSATESGTAGGNGQDHRNDT</sequence>
<dbReference type="AlphaFoldDB" id="A0A1L7XXP4"/>
<organism evidence="2 3">
    <name type="scientific">Phialocephala subalpina</name>
    <dbReference type="NCBI Taxonomy" id="576137"/>
    <lineage>
        <taxon>Eukaryota</taxon>
        <taxon>Fungi</taxon>
        <taxon>Dikarya</taxon>
        <taxon>Ascomycota</taxon>
        <taxon>Pezizomycotina</taxon>
        <taxon>Leotiomycetes</taxon>
        <taxon>Helotiales</taxon>
        <taxon>Mollisiaceae</taxon>
        <taxon>Phialocephala</taxon>
        <taxon>Phialocephala fortinii species complex</taxon>
    </lineage>
</organism>
<protein>
    <submittedName>
        <fullName evidence="2">Uncharacterized protein</fullName>
    </submittedName>
</protein>
<dbReference type="EMBL" id="FJOG01000080">
    <property type="protein sequence ID" value="CZR69774.1"/>
    <property type="molecule type" value="Genomic_DNA"/>
</dbReference>
<reference evidence="2 3" key="1">
    <citation type="submission" date="2016-03" db="EMBL/GenBank/DDBJ databases">
        <authorList>
            <person name="Ploux O."/>
        </authorList>
    </citation>
    <scope>NUCLEOTIDE SEQUENCE [LARGE SCALE GENOMIC DNA]</scope>
    <source>
        <strain evidence="2 3">UAMH 11012</strain>
    </source>
</reference>
<evidence type="ECO:0000313" key="2">
    <source>
        <dbReference type="EMBL" id="CZR69774.1"/>
    </source>
</evidence>
<evidence type="ECO:0000256" key="1">
    <source>
        <dbReference type="SAM" id="MobiDB-lite"/>
    </source>
</evidence>
<gene>
    <name evidence="2" type="ORF">PAC_19674</name>
</gene>
<dbReference type="Proteomes" id="UP000184330">
    <property type="component" value="Unassembled WGS sequence"/>
</dbReference>
<name>A0A1L7XXP4_9HELO</name>
<proteinExistence type="predicted"/>
<feature type="region of interest" description="Disordered" evidence="1">
    <location>
        <begin position="179"/>
        <end position="209"/>
    </location>
</feature>
<accession>A0A1L7XXP4</accession>